<proteinExistence type="predicted"/>
<dbReference type="EMBL" id="AP015042">
    <property type="protein sequence ID" value="BAT97324.1"/>
    <property type="molecule type" value="Genomic_DNA"/>
</dbReference>
<feature type="region of interest" description="Disordered" evidence="1">
    <location>
        <begin position="54"/>
        <end position="82"/>
    </location>
</feature>
<reference evidence="2 3" key="1">
    <citation type="journal article" date="2015" name="Sci. Rep.">
        <title>The power of single molecule real-time sequencing technology in the de novo assembly of a eukaryotic genome.</title>
        <authorList>
            <person name="Sakai H."/>
            <person name="Naito K."/>
            <person name="Ogiso-Tanaka E."/>
            <person name="Takahashi Y."/>
            <person name="Iseki K."/>
            <person name="Muto C."/>
            <person name="Satou K."/>
            <person name="Teruya K."/>
            <person name="Shiroma A."/>
            <person name="Shimoji M."/>
            <person name="Hirano T."/>
            <person name="Itoh T."/>
            <person name="Kaga A."/>
            <person name="Tomooka N."/>
        </authorList>
    </citation>
    <scope>NUCLEOTIDE SEQUENCE [LARGE SCALE GENOMIC DNA]</scope>
    <source>
        <strain evidence="3">cv. Shumari</strain>
    </source>
</reference>
<evidence type="ECO:0000313" key="3">
    <source>
        <dbReference type="Proteomes" id="UP000291084"/>
    </source>
</evidence>
<dbReference type="Proteomes" id="UP000291084">
    <property type="component" value="Chromosome 9"/>
</dbReference>
<keyword evidence="3" id="KW-1185">Reference proteome</keyword>
<accession>A0A0S3SXF3</accession>
<organism evidence="2 3">
    <name type="scientific">Vigna angularis var. angularis</name>
    <dbReference type="NCBI Taxonomy" id="157739"/>
    <lineage>
        <taxon>Eukaryota</taxon>
        <taxon>Viridiplantae</taxon>
        <taxon>Streptophyta</taxon>
        <taxon>Embryophyta</taxon>
        <taxon>Tracheophyta</taxon>
        <taxon>Spermatophyta</taxon>
        <taxon>Magnoliopsida</taxon>
        <taxon>eudicotyledons</taxon>
        <taxon>Gunneridae</taxon>
        <taxon>Pentapetalae</taxon>
        <taxon>rosids</taxon>
        <taxon>fabids</taxon>
        <taxon>Fabales</taxon>
        <taxon>Fabaceae</taxon>
        <taxon>Papilionoideae</taxon>
        <taxon>50 kb inversion clade</taxon>
        <taxon>NPAAA clade</taxon>
        <taxon>indigoferoid/millettioid clade</taxon>
        <taxon>Phaseoleae</taxon>
        <taxon>Vigna</taxon>
    </lineage>
</organism>
<name>A0A0S3SXF3_PHAAN</name>
<dbReference type="AlphaFoldDB" id="A0A0S3SXF3"/>
<evidence type="ECO:0000313" key="2">
    <source>
        <dbReference type="EMBL" id="BAT97324.1"/>
    </source>
</evidence>
<feature type="compositionally biased region" description="Low complexity" evidence="1">
    <location>
        <begin position="55"/>
        <end position="65"/>
    </location>
</feature>
<evidence type="ECO:0000256" key="1">
    <source>
        <dbReference type="SAM" id="MobiDB-lite"/>
    </source>
</evidence>
<sequence>METFTRTWSSRSYSSSHLTAWSGAPRKKLAAVCLRLVGRQQQASRWLLEVKKETAATGPAAAHPASKPSYGLHVRHPISTRG</sequence>
<gene>
    <name evidence="2" type="primary">Vigan.09G073000</name>
    <name evidence="2" type="ORF">VIGAN_09073000</name>
</gene>
<feature type="compositionally biased region" description="Basic residues" evidence="1">
    <location>
        <begin position="73"/>
        <end position="82"/>
    </location>
</feature>
<protein>
    <submittedName>
        <fullName evidence="2">Uncharacterized protein</fullName>
    </submittedName>
</protein>